<feature type="signal peptide" evidence="1">
    <location>
        <begin position="1"/>
        <end position="19"/>
    </location>
</feature>
<dbReference type="EMBL" id="AZBU02000014">
    <property type="protein sequence ID" value="TKR57839.1"/>
    <property type="molecule type" value="Genomic_DNA"/>
</dbReference>
<feature type="chain" id="PRO_5020594837" evidence="1">
    <location>
        <begin position="20"/>
        <end position="569"/>
    </location>
</feature>
<protein>
    <submittedName>
        <fullName evidence="2">Uncharacterized protein</fullName>
    </submittedName>
</protein>
<sequence>MYLLSSLLLTCVFHVLVEANVPSKRFFSIDQLVPLGYGPVSHISSPNEPDQRVGYEDSHEQIHDLGEEENQDHLGQLETSRVSRTGIEGFEDSQGKIQHVGHRPLAEHLMHLESRRFPTTGSDFPSGLNDSPAGSLYADLNPEEESFRNVNKAIKGILNMAGGVFPPAKYLGQVIGFMLDHVHAKPDSEHEKLKKQIERFSEEMNFGFTKVEHLINDQNFKLQVLNPSKAVTYSINTFVREQEKEARKRDLEHTCINVKPCVVLDILYNNFIKESGQNYINTYLDSTKYGHQEFVNFRSALVNTTTSLMISCTFCEKQQDKMTYSVVDLNIEHGRNYANRILEDLTQGYEKQKNGYFRKIESFVRPIIESKIQHNGNHKKAAKELCEAVMQKYSIEDHTQWRPDNFVCIVHYYASNNKRTYFIHRIKHDDERLIDIEIKGRHFIIYRVSQSQAQFEKNINLLIKVKDTYPEWFYQKKEIDRGLNYAWYIYNLKSSVKKIGEFPFILYYYQGLPEYKDTFGVYGGDEPLNGNRRAGEHYSIPGLACEYFGPLIRYNCRVVQDEFNIVFGL</sequence>
<dbReference type="AlphaFoldDB" id="A0A4U5LPK3"/>
<reference evidence="2 3" key="1">
    <citation type="journal article" date="2015" name="Genome Biol.">
        <title>Comparative genomics of Steinernema reveals deeply conserved gene regulatory networks.</title>
        <authorList>
            <person name="Dillman A.R."/>
            <person name="Macchietto M."/>
            <person name="Porter C.F."/>
            <person name="Rogers A."/>
            <person name="Williams B."/>
            <person name="Antoshechkin I."/>
            <person name="Lee M.M."/>
            <person name="Goodwin Z."/>
            <person name="Lu X."/>
            <person name="Lewis E.E."/>
            <person name="Goodrich-Blair H."/>
            <person name="Stock S.P."/>
            <person name="Adams B.J."/>
            <person name="Sternberg P.W."/>
            <person name="Mortazavi A."/>
        </authorList>
    </citation>
    <scope>NUCLEOTIDE SEQUENCE [LARGE SCALE GENOMIC DNA]</scope>
    <source>
        <strain evidence="2 3">ALL</strain>
    </source>
</reference>
<evidence type="ECO:0000256" key="1">
    <source>
        <dbReference type="SAM" id="SignalP"/>
    </source>
</evidence>
<comment type="caution">
    <text evidence="2">The sequence shown here is derived from an EMBL/GenBank/DDBJ whole genome shotgun (WGS) entry which is preliminary data.</text>
</comment>
<evidence type="ECO:0000313" key="3">
    <source>
        <dbReference type="Proteomes" id="UP000298663"/>
    </source>
</evidence>
<gene>
    <name evidence="2" type="ORF">L596_030485</name>
</gene>
<dbReference type="Proteomes" id="UP000298663">
    <property type="component" value="Unassembled WGS sequence"/>
</dbReference>
<reference evidence="2 3" key="2">
    <citation type="journal article" date="2019" name="G3 (Bethesda)">
        <title>Hybrid Assembly of the Genome of the Entomopathogenic Nematode Steinernema carpocapsae Identifies the X-Chromosome.</title>
        <authorList>
            <person name="Serra L."/>
            <person name="Macchietto M."/>
            <person name="Macias-Munoz A."/>
            <person name="McGill C.J."/>
            <person name="Rodriguez I.M."/>
            <person name="Rodriguez B."/>
            <person name="Murad R."/>
            <person name="Mortazavi A."/>
        </authorList>
    </citation>
    <scope>NUCLEOTIDE SEQUENCE [LARGE SCALE GENOMIC DNA]</scope>
    <source>
        <strain evidence="2 3">ALL</strain>
    </source>
</reference>
<accession>A0A4U5LPK3</accession>
<name>A0A4U5LPK3_STECR</name>
<evidence type="ECO:0000313" key="2">
    <source>
        <dbReference type="EMBL" id="TKR57839.1"/>
    </source>
</evidence>
<keyword evidence="1" id="KW-0732">Signal</keyword>
<keyword evidence="3" id="KW-1185">Reference proteome</keyword>
<organism evidence="2 3">
    <name type="scientific">Steinernema carpocapsae</name>
    <name type="common">Entomopathogenic nematode</name>
    <dbReference type="NCBI Taxonomy" id="34508"/>
    <lineage>
        <taxon>Eukaryota</taxon>
        <taxon>Metazoa</taxon>
        <taxon>Ecdysozoa</taxon>
        <taxon>Nematoda</taxon>
        <taxon>Chromadorea</taxon>
        <taxon>Rhabditida</taxon>
        <taxon>Tylenchina</taxon>
        <taxon>Panagrolaimomorpha</taxon>
        <taxon>Strongyloidoidea</taxon>
        <taxon>Steinernematidae</taxon>
        <taxon>Steinernema</taxon>
    </lineage>
</organism>
<proteinExistence type="predicted"/>